<feature type="signal peptide" evidence="1">
    <location>
        <begin position="1"/>
        <end position="29"/>
    </location>
</feature>
<comment type="caution">
    <text evidence="2">The sequence shown here is derived from an EMBL/GenBank/DDBJ whole genome shotgun (WGS) entry which is preliminary data.</text>
</comment>
<organism evidence="2 3">
    <name type="scientific">Stenotrophomonas koreensis</name>
    <dbReference type="NCBI Taxonomy" id="266128"/>
    <lineage>
        <taxon>Bacteria</taxon>
        <taxon>Pseudomonadati</taxon>
        <taxon>Pseudomonadota</taxon>
        <taxon>Gammaproteobacteria</taxon>
        <taxon>Lysobacterales</taxon>
        <taxon>Lysobacteraceae</taxon>
        <taxon>Stenotrophomonas</taxon>
    </lineage>
</organism>
<accession>A0A7W3YUB0</accession>
<reference evidence="2 3" key="1">
    <citation type="submission" date="2020-08" db="EMBL/GenBank/DDBJ databases">
        <title>Stenotrophomonas sp. W1S232.</title>
        <authorList>
            <person name="Deng Y."/>
        </authorList>
    </citation>
    <scope>NUCLEOTIDE SEQUENCE [LARGE SCALE GENOMIC DNA]</scope>
    <source>
        <strain evidence="2 3">W1S232</strain>
    </source>
</reference>
<dbReference type="EMBL" id="JACIUV010000002">
    <property type="protein sequence ID" value="MBB1116360.1"/>
    <property type="molecule type" value="Genomic_DNA"/>
</dbReference>
<evidence type="ECO:0000256" key="1">
    <source>
        <dbReference type="SAM" id="SignalP"/>
    </source>
</evidence>
<dbReference type="AlphaFoldDB" id="A0A7W3YUB0"/>
<protein>
    <submittedName>
        <fullName evidence="2">Uncharacterized protein</fullName>
    </submittedName>
</protein>
<name>A0A7W3YUB0_9GAMM</name>
<dbReference type="RefSeq" id="WP_182621672.1">
    <property type="nucleotide sequence ID" value="NZ_JACIUV010000002.1"/>
</dbReference>
<evidence type="ECO:0000313" key="2">
    <source>
        <dbReference type="EMBL" id="MBB1116360.1"/>
    </source>
</evidence>
<keyword evidence="1" id="KW-0732">Signal</keyword>
<evidence type="ECO:0000313" key="3">
    <source>
        <dbReference type="Proteomes" id="UP000550609"/>
    </source>
</evidence>
<proteinExistence type="predicted"/>
<feature type="chain" id="PRO_5031311672" evidence="1">
    <location>
        <begin position="30"/>
        <end position="260"/>
    </location>
</feature>
<gene>
    <name evidence="2" type="ORF">H4O09_04680</name>
</gene>
<sequence>MIRNSTTSLSLGAVMVALFLSAMTPSAQAAWNVNDRTAQRHLEAIREYTETVHDYYLKHGQEGNAIAGRISGYNWPAGQQVPKVDEGFGLLISCGNDPSLTAVSIRSRLSQGFSVPDNASPEQVEQAQREICGAMRVLTNIRYNESVELVTVTLPAIKSLYETQVLRGVNDNGKRGFDNSGANQVSLQAAQLEFDMAITTYRERQAQYQQYIGLLSSYNDYLGRRVMGGRGGDGESNPLDRLVNSIVGGSIIQAALKLGN</sequence>
<dbReference type="Proteomes" id="UP000550609">
    <property type="component" value="Unassembled WGS sequence"/>
</dbReference>